<dbReference type="HOGENOM" id="CLU_760987_0_0_1"/>
<gene>
    <name evidence="2" type="ORF">PIIN_05560</name>
</gene>
<evidence type="ECO:0000256" key="1">
    <source>
        <dbReference type="SAM" id="Coils"/>
    </source>
</evidence>
<dbReference type="EMBL" id="CAFZ01000128">
    <property type="protein sequence ID" value="CCA71624.1"/>
    <property type="molecule type" value="Genomic_DNA"/>
</dbReference>
<keyword evidence="1" id="KW-0175">Coiled coil</keyword>
<name>G4TJY1_SERID</name>
<organism evidence="2 3">
    <name type="scientific">Serendipita indica (strain DSM 11827)</name>
    <name type="common">Root endophyte fungus</name>
    <name type="synonym">Piriformospora indica</name>
    <dbReference type="NCBI Taxonomy" id="1109443"/>
    <lineage>
        <taxon>Eukaryota</taxon>
        <taxon>Fungi</taxon>
        <taxon>Dikarya</taxon>
        <taxon>Basidiomycota</taxon>
        <taxon>Agaricomycotina</taxon>
        <taxon>Agaricomycetes</taxon>
        <taxon>Sebacinales</taxon>
        <taxon>Serendipitaceae</taxon>
        <taxon>Serendipita</taxon>
    </lineage>
</organism>
<dbReference type="InParanoid" id="G4TJY1"/>
<evidence type="ECO:0000313" key="3">
    <source>
        <dbReference type="Proteomes" id="UP000007148"/>
    </source>
</evidence>
<sequence>MDFKAALAQNIKPFESSTQVSPVVATEAQAMASTMVTLVDSSKENGIKETASKRRRRRRHNNALKHLLGLSKASEPEHLIEENRSNLYNHKEGKNEGPPSVHVVLASPTLLPCEDAQIKERISLDVLKAIADRARDRLAVRIQAYWDEKQYVAEAAAKIQRAYSQHMESQLHTIIQAMGEHLSREIDIRFAAHSEKSQEVLRQSIAEIRIESAHNQRHNDDKLREHQGRIAALEAQTKSILDMLKCPPLNPGIVSNGTPDASLHVHSRMEQLHDLLQDLRLNYQDMTKRMKEMQTTLASHVVNRDHKVHAPTNVPSQPLADISNSQPLVRLSSSPVYGIKEHPKSFVKRTPTTNVVIVGSVECL</sequence>
<evidence type="ECO:0000313" key="2">
    <source>
        <dbReference type="EMBL" id="CCA71624.1"/>
    </source>
</evidence>
<dbReference type="Proteomes" id="UP000007148">
    <property type="component" value="Unassembled WGS sequence"/>
</dbReference>
<dbReference type="AlphaFoldDB" id="G4TJY1"/>
<dbReference type="OrthoDB" id="10627313at2759"/>
<protein>
    <submittedName>
        <fullName evidence="2">Uncharacterized protein</fullName>
    </submittedName>
</protein>
<accession>G4TJY1</accession>
<reference evidence="2 3" key="1">
    <citation type="journal article" date="2011" name="PLoS Pathog.">
        <title>Endophytic Life Strategies Decoded by Genome and Transcriptome Analyses of the Mutualistic Root Symbiont Piriformospora indica.</title>
        <authorList>
            <person name="Zuccaro A."/>
            <person name="Lahrmann U."/>
            <person name="Guldener U."/>
            <person name="Langen G."/>
            <person name="Pfiffi S."/>
            <person name="Biedenkopf D."/>
            <person name="Wong P."/>
            <person name="Samans B."/>
            <person name="Grimm C."/>
            <person name="Basiewicz M."/>
            <person name="Murat C."/>
            <person name="Martin F."/>
            <person name="Kogel K.H."/>
        </authorList>
    </citation>
    <scope>NUCLEOTIDE SEQUENCE [LARGE SCALE GENOMIC DNA]</scope>
    <source>
        <strain evidence="2 3">DSM 11827</strain>
    </source>
</reference>
<proteinExistence type="predicted"/>
<comment type="caution">
    <text evidence="2">The sequence shown here is derived from an EMBL/GenBank/DDBJ whole genome shotgun (WGS) entry which is preliminary data.</text>
</comment>
<feature type="coiled-coil region" evidence="1">
    <location>
        <begin position="269"/>
        <end position="296"/>
    </location>
</feature>
<keyword evidence="3" id="KW-1185">Reference proteome</keyword>